<reference evidence="7 8" key="1">
    <citation type="submission" date="2017-08" db="EMBL/GenBank/DDBJ databases">
        <title>Infants hospitalized years apart are colonized by the same room-sourced microbial strains.</title>
        <authorList>
            <person name="Brooks B."/>
            <person name="Olm M.R."/>
            <person name="Firek B.A."/>
            <person name="Baker R."/>
            <person name="Thomas B.C."/>
            <person name="Morowitz M.J."/>
            <person name="Banfield J.F."/>
        </authorList>
    </citation>
    <scope>NUCLEOTIDE SEQUENCE [LARGE SCALE GENOMIC DNA]</scope>
    <source>
        <strain evidence="7">S2_018_000_R2_104</strain>
    </source>
</reference>
<evidence type="ECO:0000256" key="5">
    <source>
        <dbReference type="SAM" id="MobiDB-lite"/>
    </source>
</evidence>
<evidence type="ECO:0000313" key="7">
    <source>
        <dbReference type="EMBL" id="PZO78548.1"/>
    </source>
</evidence>
<feature type="region of interest" description="Disordered" evidence="5">
    <location>
        <begin position="234"/>
        <end position="254"/>
    </location>
</feature>
<feature type="domain" description="Metallo-beta-lactamase" evidence="6">
    <location>
        <begin position="101"/>
        <end position="253"/>
    </location>
</feature>
<dbReference type="InterPro" id="IPR006311">
    <property type="entry name" value="TAT_signal"/>
</dbReference>
<dbReference type="Pfam" id="PF00753">
    <property type="entry name" value="Lactamase_B"/>
    <property type="match status" value="1"/>
</dbReference>
<name>A0A2W5BBU8_9BACT</name>
<evidence type="ECO:0000256" key="1">
    <source>
        <dbReference type="ARBA" id="ARBA00007749"/>
    </source>
</evidence>
<dbReference type="EMBL" id="QFNK01000383">
    <property type="protein sequence ID" value="PZO78548.1"/>
    <property type="molecule type" value="Genomic_DNA"/>
</dbReference>
<evidence type="ECO:0000313" key="8">
    <source>
        <dbReference type="Proteomes" id="UP000249557"/>
    </source>
</evidence>
<organism evidence="7 8">
    <name type="scientific">Micavibrio aeruginosavorus</name>
    <dbReference type="NCBI Taxonomy" id="349221"/>
    <lineage>
        <taxon>Bacteria</taxon>
        <taxon>Pseudomonadati</taxon>
        <taxon>Bdellovibrionota</taxon>
        <taxon>Bdellovibrionia</taxon>
        <taxon>Bdellovibrionales</taxon>
        <taxon>Pseudobdellovibrionaceae</taxon>
        <taxon>Micavibrio</taxon>
    </lineage>
</organism>
<proteinExistence type="inferred from homology"/>
<sequence>MKEKTMTSFDRRKFMIGSGIAVGAAVASSLISIPGAQAKTPLSGKQAPGFYRTKVGNIEVTALSDGGMTLGDELMLNTNAKTLSSARAKNFLPDAPQFPAYVNAFLVNTGDKLTLIDTGARGFSETLGRLEGQLEAAGVRLSRVDEIILTHVHPDHTGGLVDERGRAVFDNARVRVAQDELAFWLDARNEEQFPERKQLFDSANRNLGPYLEDDRVESFISGTDLGTGLSSIALPGHTPGHTGVRVSDGNDQLI</sequence>
<keyword evidence="4" id="KW-0862">Zinc</keyword>
<dbReference type="GO" id="GO:0046872">
    <property type="term" value="F:metal ion binding"/>
    <property type="evidence" value="ECO:0007669"/>
    <property type="project" value="UniProtKB-KW"/>
</dbReference>
<evidence type="ECO:0000256" key="2">
    <source>
        <dbReference type="ARBA" id="ARBA00022723"/>
    </source>
</evidence>
<dbReference type="PANTHER" id="PTHR42978:SF6">
    <property type="entry name" value="QUORUM-QUENCHING LACTONASE YTNP-RELATED"/>
    <property type="match status" value="1"/>
</dbReference>
<dbReference type="InterPro" id="IPR001279">
    <property type="entry name" value="Metallo-B-lactamas"/>
</dbReference>
<dbReference type="InterPro" id="IPR051013">
    <property type="entry name" value="MBL_superfamily_lactonases"/>
</dbReference>
<keyword evidence="3 7" id="KW-0378">Hydrolase</keyword>
<protein>
    <submittedName>
        <fullName evidence="7">MBL fold metallo-hydrolase</fullName>
    </submittedName>
</protein>
<dbReference type="Proteomes" id="UP000249557">
    <property type="component" value="Unassembled WGS sequence"/>
</dbReference>
<evidence type="ECO:0000256" key="4">
    <source>
        <dbReference type="ARBA" id="ARBA00022833"/>
    </source>
</evidence>
<gene>
    <name evidence="7" type="ORF">DI626_11900</name>
</gene>
<dbReference type="SUPFAM" id="SSF56281">
    <property type="entry name" value="Metallo-hydrolase/oxidoreductase"/>
    <property type="match status" value="1"/>
</dbReference>
<feature type="non-terminal residue" evidence="7">
    <location>
        <position position="254"/>
    </location>
</feature>
<dbReference type="InterPro" id="IPR036866">
    <property type="entry name" value="RibonucZ/Hydroxyglut_hydro"/>
</dbReference>
<comment type="similarity">
    <text evidence="1">Belongs to the metallo-beta-lactamase superfamily.</text>
</comment>
<dbReference type="CDD" id="cd07720">
    <property type="entry name" value="OPHC2-like_MBL-fold"/>
    <property type="match status" value="1"/>
</dbReference>
<dbReference type="PANTHER" id="PTHR42978">
    <property type="entry name" value="QUORUM-QUENCHING LACTONASE YTNP-RELATED-RELATED"/>
    <property type="match status" value="1"/>
</dbReference>
<dbReference type="PROSITE" id="PS51318">
    <property type="entry name" value="TAT"/>
    <property type="match status" value="1"/>
</dbReference>
<evidence type="ECO:0000259" key="6">
    <source>
        <dbReference type="Pfam" id="PF00753"/>
    </source>
</evidence>
<comment type="caution">
    <text evidence="7">The sequence shown here is derived from an EMBL/GenBank/DDBJ whole genome shotgun (WGS) entry which is preliminary data.</text>
</comment>
<keyword evidence="2" id="KW-0479">Metal-binding</keyword>
<evidence type="ECO:0000256" key="3">
    <source>
        <dbReference type="ARBA" id="ARBA00022801"/>
    </source>
</evidence>
<accession>A0A2W5BBU8</accession>
<dbReference type="AlphaFoldDB" id="A0A2W5BBU8"/>
<dbReference type="GO" id="GO:0016787">
    <property type="term" value="F:hydrolase activity"/>
    <property type="evidence" value="ECO:0007669"/>
    <property type="project" value="UniProtKB-KW"/>
</dbReference>
<dbReference type="Gene3D" id="3.60.15.10">
    <property type="entry name" value="Ribonuclease Z/Hydroxyacylglutathione hydrolase-like"/>
    <property type="match status" value="1"/>
</dbReference>